<reference evidence="3 4" key="1">
    <citation type="submission" date="2019-10" db="EMBL/GenBank/DDBJ databases">
        <authorList>
            <person name="Wolf R A."/>
        </authorList>
    </citation>
    <scope>NUCLEOTIDE SEQUENCE [LARGE SCALE GENOMIC DNA]</scope>
    <source>
        <strain evidence="3">Collinsella_intestinalis_DSM_13632</strain>
    </source>
</reference>
<protein>
    <submittedName>
        <fullName evidence="3">Phage-related minor tail protein</fullName>
    </submittedName>
</protein>
<dbReference type="GeneID" id="77465384"/>
<evidence type="ECO:0000256" key="1">
    <source>
        <dbReference type="ARBA" id="ARBA00022612"/>
    </source>
</evidence>
<dbReference type="EMBL" id="CABWIC010000007">
    <property type="protein sequence ID" value="VWL91696.1"/>
    <property type="molecule type" value="Genomic_DNA"/>
</dbReference>
<evidence type="ECO:0000313" key="4">
    <source>
        <dbReference type="Proteomes" id="UP000405524"/>
    </source>
</evidence>
<dbReference type="AlphaFoldDB" id="A0A5K1ITD8"/>
<dbReference type="PANTHER" id="PTHR37813">
    <property type="entry name" value="FELS-2 PROPHAGE PROTEIN"/>
    <property type="match status" value="1"/>
</dbReference>
<name>A0A5K1ITD8_9ACTN</name>
<dbReference type="OrthoDB" id="3196853at2"/>
<dbReference type="Proteomes" id="UP000405524">
    <property type="component" value="Unassembled WGS sequence"/>
</dbReference>
<proteinExistence type="predicted"/>
<dbReference type="RefSeq" id="WP_152063127.1">
    <property type="nucleotide sequence ID" value="NZ_CABWIC010000007.1"/>
</dbReference>
<dbReference type="Pfam" id="PF10145">
    <property type="entry name" value="PhageMin_Tail"/>
    <property type="match status" value="1"/>
</dbReference>
<evidence type="ECO:0000313" key="3">
    <source>
        <dbReference type="EMBL" id="VWL91696.1"/>
    </source>
</evidence>
<organism evidence="3 4">
    <name type="scientific">Collinsella intestinalis</name>
    <dbReference type="NCBI Taxonomy" id="147207"/>
    <lineage>
        <taxon>Bacteria</taxon>
        <taxon>Bacillati</taxon>
        <taxon>Actinomycetota</taxon>
        <taxon>Coriobacteriia</taxon>
        <taxon>Coriobacteriales</taxon>
        <taxon>Coriobacteriaceae</taxon>
        <taxon>Collinsella</taxon>
    </lineage>
</organism>
<feature type="domain" description="Phage tail tape measure protein" evidence="2">
    <location>
        <begin position="117"/>
        <end position="311"/>
    </location>
</feature>
<dbReference type="NCBIfam" id="TIGR01760">
    <property type="entry name" value="tape_meas_TP901"/>
    <property type="match status" value="1"/>
</dbReference>
<evidence type="ECO:0000259" key="2">
    <source>
        <dbReference type="Pfam" id="PF10145"/>
    </source>
</evidence>
<accession>A0A5K1ITD8</accession>
<dbReference type="InterPro" id="IPR010090">
    <property type="entry name" value="Phage_tape_meas"/>
</dbReference>
<sequence>MGKASITIAVSSVFNGNGFDRAIDGASRLGNKLSRMEKLTAQSANSMTSNIAKVGAKWESMGDRVAKVGDKLTKSLTLPMVAGGAYAGKMAVEFDTALANVRKTSDLTESELEELAKSALELSKTQPVDAQTILNIEALGAQLGISNGKLETFAKTVSGLDIATNMNAETAATEMARFANIVGMAEDEFSNYGSTLVAIGNNMATTESEVSQMAMRFASAGAQAGMSEAQILGMAGAMSSLGIKAEMGGSALSQIFVSIGKAVANGGDDLEAFASRANMSAEEFRRAWGEDAAGAFNSLIEGIGGATAAGEDMNVIMGELGFTQIRQSDVMRRLAGSTEAVTHKQSVLSSALELSTSAWEQNTALQKEVDQRNESMASRIEVLKNKLNAIAITVGRPLVNAVIDAVEALDPMIQGVADAAQAFADMDEGGQRAIIAMAGLAAGAGPLMSLSGRLMDGFGSVTSNLAVFTDAMMNLDGANLRTYGSAKSFISALGLSKNAAVKAAGGVDKYVEAWDAMVVSAGKVKKAENAMNAAMAASMMTSGEARQSLLAKAKSHNLDMIAAVDDYRANAKLVSAFGNSTKEARKAAEGIKSLEPSLRAVERSMGFSEATMEAYSAELAKSAAEAKAAAKNADGLGLAMKSVAMQMSGIMLAGTVAVSVGLLAAAFAKCEERMRAAAKRQEELAKASQTFSDVAGGLTASAEGVATSYETVAKGAREAMEGVSEMNAKAQETLSQFAVSRESLENYVATIEQLGNKGSLTALEQGKLSLAVEGYNKITGDSVSITDAARGSLSKSTEKILENARAWEENARKQALQNVVQGYIEAQVKAEIELKSATDAYNRALAEKELAYQRLQSAAAAGRTATQEEQKAYEDACNAVIQMKGAVEEAQVGVDSASQSASEAMAAMALNSSNLAESVKNDIAAQELCYQDFAIAVATSLQESGQSVGTFQENLAALGADTSKMRQIGSANFDELWKSCNGDVGLMIQKINSYNGTDLKNKDANVQAHGNVPDGSAKRATDDAKKSISNLKDKEVKVEAKGNFDSARHSIWDLGNAIGNLFSKNLNISANGLRTKHASGGIALHAAGGIATRATDITRHIAGEAGAEAIVPLTNRHYVTPFAQVVAQETVAAMRGGSTAQRAGNTYVLNINGAQIQSSSPRVMEAVEVIFNEMELMNMMGVR</sequence>
<gene>
    <name evidence="3" type="ORF">JKKLCJKK_00395</name>
</gene>
<dbReference type="PANTHER" id="PTHR37813:SF1">
    <property type="entry name" value="FELS-2 PROPHAGE PROTEIN"/>
    <property type="match status" value="1"/>
</dbReference>
<keyword evidence="1" id="KW-1188">Viral release from host cell</keyword>